<accession>A0ACB6V104</accession>
<dbReference type="EMBL" id="QVQA01000172">
    <property type="protein sequence ID" value="KAF5094273.1"/>
    <property type="molecule type" value="Genomic_DNA"/>
</dbReference>
<organism evidence="1 2">
    <name type="scientific">Geotrichum galactomycetum</name>
    <dbReference type="NCBI Taxonomy" id="27317"/>
    <lineage>
        <taxon>Eukaryota</taxon>
        <taxon>Fungi</taxon>
        <taxon>Dikarya</taxon>
        <taxon>Ascomycota</taxon>
        <taxon>Saccharomycotina</taxon>
        <taxon>Dipodascomycetes</taxon>
        <taxon>Dipodascales</taxon>
        <taxon>Dipodascaceae</taxon>
        <taxon>Geotrichum</taxon>
    </lineage>
</organism>
<protein>
    <submittedName>
        <fullName evidence="1">Uncharacterized protein</fullName>
    </submittedName>
</protein>
<name>A0ACB6V104_9ASCO</name>
<evidence type="ECO:0000313" key="2">
    <source>
        <dbReference type="Proteomes" id="UP000744676"/>
    </source>
</evidence>
<keyword evidence="2" id="KW-1185">Reference proteome</keyword>
<reference evidence="1 2" key="1">
    <citation type="journal article" date="2020" name="Front. Microbiol.">
        <title>Phenotypic and Genetic Characterization of the Cheese Ripening Yeast Geotrichum candidum.</title>
        <authorList>
            <person name="Perkins V."/>
            <person name="Vignola S."/>
            <person name="Lessard M.H."/>
            <person name="Plante P.L."/>
            <person name="Corbeil J."/>
            <person name="Dugat-Bony E."/>
            <person name="Frenette M."/>
            <person name="Labrie S."/>
        </authorList>
    </citation>
    <scope>NUCLEOTIDE SEQUENCE [LARGE SCALE GENOMIC DNA]</scope>
    <source>
        <strain evidence="1 2">LMA-1147</strain>
    </source>
</reference>
<dbReference type="Proteomes" id="UP000744676">
    <property type="component" value="Unassembled WGS sequence"/>
</dbReference>
<comment type="caution">
    <text evidence="1">The sequence shown here is derived from an EMBL/GenBank/DDBJ whole genome shotgun (WGS) entry which is preliminary data.</text>
</comment>
<gene>
    <name evidence="1" type="ORF">D0Z00_003623</name>
</gene>
<proteinExistence type="predicted"/>
<sequence length="292" mass="32687">MIKLNSNHTIPAIGLGVYQTASNTAAAIVETALRVGYRHVDTASIYHNERETCEGILRFLADQSNHHHQVTRADIFYTTKIWDTDHGTAKTEQAIERALDRLRGDSTANEPDRTLGYIDLLLIHSPQTSAPLRQETWQAMEQAVASGRVRSIGVSNYGIAHLDELLSYAKIAPAVNQVELHPWLQRRELVAYCQRHGIVLEAYSPLTRAHKLGGKDAGLVAVARRHARTEAQVLVKWALQRGFVVLPKSVHTDRIKENFNVADFELTESDLQELGDPEAYYTTGWDPTTFKG</sequence>
<evidence type="ECO:0000313" key="1">
    <source>
        <dbReference type="EMBL" id="KAF5094273.1"/>
    </source>
</evidence>